<dbReference type="PANTHER" id="PTHR11941">
    <property type="entry name" value="ENOYL-COA HYDRATASE-RELATED"/>
    <property type="match status" value="1"/>
</dbReference>
<keyword evidence="9" id="KW-1185">Reference proteome</keyword>
<comment type="caution">
    <text evidence="8">The sequence shown here is derived from an EMBL/GenBank/DDBJ whole genome shotgun (WGS) entry which is preliminary data.</text>
</comment>
<dbReference type="InterPro" id="IPR014748">
    <property type="entry name" value="Enoyl-CoA_hydra_C"/>
</dbReference>
<name>A0A1X2IPG9_9FUNG</name>
<dbReference type="STRING" id="90262.A0A1X2IPG9"/>
<evidence type="ECO:0000256" key="3">
    <source>
        <dbReference type="ARBA" id="ARBA00022832"/>
    </source>
</evidence>
<dbReference type="Gene3D" id="3.90.226.10">
    <property type="entry name" value="2-enoyl-CoA Hydratase, Chain A, domain 1"/>
    <property type="match status" value="1"/>
</dbReference>
<dbReference type="Gene3D" id="1.10.12.10">
    <property type="entry name" value="Lyase 2-enoyl-coa Hydratase, Chain A, domain 2"/>
    <property type="match status" value="1"/>
</dbReference>
<evidence type="ECO:0000256" key="2">
    <source>
        <dbReference type="ARBA" id="ARBA00012076"/>
    </source>
</evidence>
<keyword evidence="5" id="KW-0456">Lyase</keyword>
<dbReference type="Proteomes" id="UP000193560">
    <property type="component" value="Unassembled WGS sequence"/>
</dbReference>
<dbReference type="InterPro" id="IPR018376">
    <property type="entry name" value="Enoyl-CoA_hyd/isom_CS"/>
</dbReference>
<dbReference type="PROSITE" id="PS00166">
    <property type="entry name" value="ENOYL_COA_HYDRATASE"/>
    <property type="match status" value="1"/>
</dbReference>
<dbReference type="GO" id="GO:0005739">
    <property type="term" value="C:mitochondrion"/>
    <property type="evidence" value="ECO:0007669"/>
    <property type="project" value="TreeGrafter"/>
</dbReference>
<dbReference type="InterPro" id="IPR001753">
    <property type="entry name" value="Enoyl-CoA_hydra/iso"/>
</dbReference>
<dbReference type="GO" id="GO:0004300">
    <property type="term" value="F:enoyl-CoA hydratase activity"/>
    <property type="evidence" value="ECO:0007669"/>
    <property type="project" value="UniProtKB-EC"/>
</dbReference>
<keyword evidence="4" id="KW-0443">Lipid metabolism</keyword>
<evidence type="ECO:0000313" key="8">
    <source>
        <dbReference type="EMBL" id="ORZ19902.1"/>
    </source>
</evidence>
<dbReference type="InterPro" id="IPR029045">
    <property type="entry name" value="ClpP/crotonase-like_dom_sf"/>
</dbReference>
<accession>A0A1X2IPG9</accession>
<keyword evidence="3" id="KW-0276">Fatty acid metabolism</keyword>
<dbReference type="CDD" id="cd06558">
    <property type="entry name" value="crotonase-like"/>
    <property type="match status" value="1"/>
</dbReference>
<dbReference type="EC" id="4.2.1.17" evidence="2"/>
<dbReference type="AlphaFoldDB" id="A0A1X2IPG9"/>
<dbReference type="PANTHER" id="PTHR11941:SF54">
    <property type="entry name" value="ENOYL-COA HYDRATASE, MITOCHONDRIAL"/>
    <property type="match status" value="1"/>
</dbReference>
<dbReference type="SUPFAM" id="SSF52096">
    <property type="entry name" value="ClpP/crotonase"/>
    <property type="match status" value="1"/>
</dbReference>
<organism evidence="8 9">
    <name type="scientific">Absidia repens</name>
    <dbReference type="NCBI Taxonomy" id="90262"/>
    <lineage>
        <taxon>Eukaryota</taxon>
        <taxon>Fungi</taxon>
        <taxon>Fungi incertae sedis</taxon>
        <taxon>Mucoromycota</taxon>
        <taxon>Mucoromycotina</taxon>
        <taxon>Mucoromycetes</taxon>
        <taxon>Mucorales</taxon>
        <taxon>Cunninghamellaceae</taxon>
        <taxon>Absidia</taxon>
    </lineage>
</organism>
<evidence type="ECO:0000256" key="1">
    <source>
        <dbReference type="ARBA" id="ARBA00005254"/>
    </source>
</evidence>
<dbReference type="EMBL" id="MCGE01000007">
    <property type="protein sequence ID" value="ORZ19902.1"/>
    <property type="molecule type" value="Genomic_DNA"/>
</dbReference>
<sequence>MLRTFFSSAITKPLTAQKTAQTGVRAFSTGFVLRQAQTGDKSYSHILTETRGKVGLITLNRPKALNALCGDLFVEVNEALRNYDTNDNIGAVVITGSEKAFAAGADIKEMKDKAFIETYKNNFLGHWAEMTEIKKPILAAVNGYALGGGCELAMMCDIIYAGEKAVFGQPEIKLGVIPGAGGTQRLVKAVGKSKAMEMILTGSVNLNATEALSLGLVSKVVPAAELVDETVKTAEKIASMGQPSVQMAKEAVNKSFEVPLSAGLRWERILFQALFGTADQKEGMAAFVEKRKANFTNQ</sequence>
<evidence type="ECO:0000256" key="4">
    <source>
        <dbReference type="ARBA" id="ARBA00023098"/>
    </source>
</evidence>
<comment type="similarity">
    <text evidence="1 7">Belongs to the enoyl-CoA hydratase/isomerase family.</text>
</comment>
<evidence type="ECO:0000256" key="6">
    <source>
        <dbReference type="ARBA" id="ARBA00073937"/>
    </source>
</evidence>
<protein>
    <recommendedName>
        <fullName evidence="6">Probable enoyl-CoA hydratase, mitochondrial</fullName>
        <ecNumber evidence="2">4.2.1.17</ecNumber>
    </recommendedName>
</protein>
<dbReference type="Pfam" id="PF00378">
    <property type="entry name" value="ECH_1"/>
    <property type="match status" value="1"/>
</dbReference>
<dbReference type="OrthoDB" id="2018133at2759"/>
<dbReference type="FunFam" id="3.90.226.10:FF:000019">
    <property type="entry name" value="Enoyl-CoA hydratase, mitochondrial"/>
    <property type="match status" value="1"/>
</dbReference>
<reference evidence="8 9" key="1">
    <citation type="submission" date="2016-07" db="EMBL/GenBank/DDBJ databases">
        <title>Pervasive Adenine N6-methylation of Active Genes in Fungi.</title>
        <authorList>
            <consortium name="DOE Joint Genome Institute"/>
            <person name="Mondo S.J."/>
            <person name="Dannebaum R.O."/>
            <person name="Kuo R.C."/>
            <person name="Labutti K."/>
            <person name="Haridas S."/>
            <person name="Kuo A."/>
            <person name="Salamov A."/>
            <person name="Ahrendt S.R."/>
            <person name="Lipzen A."/>
            <person name="Sullivan W."/>
            <person name="Andreopoulos W.B."/>
            <person name="Clum A."/>
            <person name="Lindquist E."/>
            <person name="Daum C."/>
            <person name="Ramamoorthy G.K."/>
            <person name="Gryganskyi A."/>
            <person name="Culley D."/>
            <person name="Magnuson J.K."/>
            <person name="James T.Y."/>
            <person name="O'Malley M.A."/>
            <person name="Stajich J.E."/>
            <person name="Spatafora J.W."/>
            <person name="Visel A."/>
            <person name="Grigoriev I.V."/>
        </authorList>
    </citation>
    <scope>NUCLEOTIDE SEQUENCE [LARGE SCALE GENOMIC DNA]</scope>
    <source>
        <strain evidence="8 9">NRRL 1336</strain>
    </source>
</reference>
<gene>
    <name evidence="8" type="ORF">BCR42DRAFT_371760</name>
</gene>
<evidence type="ECO:0000256" key="7">
    <source>
        <dbReference type="RuleBase" id="RU003707"/>
    </source>
</evidence>
<dbReference type="FunFam" id="1.10.12.10:FF:000001">
    <property type="entry name" value="Probable enoyl-CoA hydratase, mitochondrial"/>
    <property type="match status" value="1"/>
</dbReference>
<evidence type="ECO:0000256" key="5">
    <source>
        <dbReference type="ARBA" id="ARBA00023239"/>
    </source>
</evidence>
<dbReference type="GO" id="GO:0006635">
    <property type="term" value="P:fatty acid beta-oxidation"/>
    <property type="evidence" value="ECO:0007669"/>
    <property type="project" value="TreeGrafter"/>
</dbReference>
<proteinExistence type="inferred from homology"/>
<evidence type="ECO:0000313" key="9">
    <source>
        <dbReference type="Proteomes" id="UP000193560"/>
    </source>
</evidence>